<reference evidence="4" key="1">
    <citation type="submission" date="2018-02" db="EMBL/GenBank/DDBJ databases">
        <title>Rhizophora mucronata_Transcriptome.</title>
        <authorList>
            <person name="Meera S.P."/>
            <person name="Sreeshan A."/>
            <person name="Augustine A."/>
        </authorList>
    </citation>
    <scope>NUCLEOTIDE SEQUENCE</scope>
    <source>
        <tissue evidence="4">Leaf</tissue>
    </source>
</reference>
<dbReference type="GO" id="GO:0000049">
    <property type="term" value="F:tRNA binding"/>
    <property type="evidence" value="ECO:0007669"/>
    <property type="project" value="InterPro"/>
</dbReference>
<keyword evidence="1 3" id="KW-0963">Cytoplasm</keyword>
<sequence length="471" mass="51418">MACSNTPGGCQSNCHNNVEEPQDFVQTLGNKNTATTTTTTAEFLQQQQKNLCVKCKANPPIAAGGGGGDEGRFCGDCFRSNLYAKFRLAVTSHAMITPSDNVLVAFSGGPSSRVALQFVHEMQQRAQKNFDANKDRSLPVFGVGVTVIDESTAYPIAPNKVKEAIQEIRVIVSNLAPPIKQLHVVPIEDVYASNLIDGKDRLEKLLNSVNDATGKEDLLLHLRILTLQKVAMQNGYNRVILGSCTSRIACHVISATVKGQGYSLSADIQYVDARWEIPIVLPLLGCTAQELNLLCCIDGLKTVKSLKSPPFGINALVSSFVSLLQEENPSRECTIVRTAGKLTPFHFNRIPEINDSMVPLATRRRQKRYNLKPEESIPSESFCPICNSPLNKSELFSLSSSKICDGSTFGAGCCSSCQFQIIPKDPSSMEQFHLLLPQKMVSQAKNSTSANVNFLGEQIEDCLLLDNDDEN</sequence>
<proteinExistence type="inferred from homology"/>
<dbReference type="GO" id="GO:0016783">
    <property type="term" value="F:sulfurtransferase activity"/>
    <property type="evidence" value="ECO:0007669"/>
    <property type="project" value="TreeGrafter"/>
</dbReference>
<dbReference type="GO" id="GO:0002143">
    <property type="term" value="P:tRNA wobble position uridine thiolation"/>
    <property type="evidence" value="ECO:0007669"/>
    <property type="project" value="TreeGrafter"/>
</dbReference>
<evidence type="ECO:0000256" key="2">
    <source>
        <dbReference type="ARBA" id="ARBA00022694"/>
    </source>
</evidence>
<dbReference type="EMBL" id="GGEC01030528">
    <property type="protein sequence ID" value="MBX11012.1"/>
    <property type="molecule type" value="Transcribed_RNA"/>
</dbReference>
<comment type="function">
    <text evidence="3">Plays a central role in 2-thiolation of mcm(5)S(2)U at tRNA wobble positions of tRNA(Lys), tRNA(Glu) and tRNA(Gln). May act by forming a heterodimer with NCS6/CTU1 that ligates sulfur from thiocarboxylated URM1 onto the uridine of tRNAs at wobble position.</text>
</comment>
<evidence type="ECO:0000256" key="1">
    <source>
        <dbReference type="ARBA" id="ARBA00022490"/>
    </source>
</evidence>
<dbReference type="EMBL" id="GGEC01030531">
    <property type="protein sequence ID" value="MBX11015.1"/>
    <property type="molecule type" value="Transcribed_RNA"/>
</dbReference>
<dbReference type="AlphaFoldDB" id="A0A2P2KZ68"/>
<dbReference type="PANTHER" id="PTHR20882">
    <property type="entry name" value="CYTOPLASMIC TRNA 2-THIOLATION PROTEIN 2"/>
    <property type="match status" value="1"/>
</dbReference>
<protein>
    <recommendedName>
        <fullName evidence="3">Cytoplasmic tRNA 2-thiolation protein 2</fullName>
    </recommendedName>
</protein>
<comment type="subcellular location">
    <subcellularLocation>
        <location evidence="3">Cytoplasm</location>
    </subcellularLocation>
</comment>
<dbReference type="GO" id="GO:0005829">
    <property type="term" value="C:cytosol"/>
    <property type="evidence" value="ECO:0007669"/>
    <property type="project" value="TreeGrafter"/>
</dbReference>
<evidence type="ECO:0000256" key="3">
    <source>
        <dbReference type="HAMAP-Rule" id="MF_03054"/>
    </source>
</evidence>
<dbReference type="GO" id="GO:0032447">
    <property type="term" value="P:protein urmylation"/>
    <property type="evidence" value="ECO:0007669"/>
    <property type="project" value="UniProtKB-UniRule"/>
</dbReference>
<accession>A0A2P2KZ68</accession>
<dbReference type="Gene3D" id="3.40.50.620">
    <property type="entry name" value="HUPs"/>
    <property type="match status" value="1"/>
</dbReference>
<dbReference type="HAMAP" id="MF_03054">
    <property type="entry name" value="CTU2"/>
    <property type="match status" value="1"/>
</dbReference>
<dbReference type="InterPro" id="IPR019407">
    <property type="entry name" value="CTU2"/>
</dbReference>
<evidence type="ECO:0000313" key="4">
    <source>
        <dbReference type="EMBL" id="MBX11012.1"/>
    </source>
</evidence>
<comment type="similarity">
    <text evidence="3">Belongs to the CTU2/NCS2 family.</text>
</comment>
<name>A0A2P2KZ68_RHIMU</name>
<dbReference type="EMBL" id="GGEC01030526">
    <property type="protein sequence ID" value="MBX11010.1"/>
    <property type="molecule type" value="Transcribed_RNA"/>
</dbReference>
<dbReference type="GO" id="GO:0016779">
    <property type="term" value="F:nucleotidyltransferase activity"/>
    <property type="evidence" value="ECO:0007669"/>
    <property type="project" value="UniProtKB-UniRule"/>
</dbReference>
<keyword evidence="2 3" id="KW-0819">tRNA processing</keyword>
<dbReference type="SUPFAM" id="SSF52402">
    <property type="entry name" value="Adenine nucleotide alpha hydrolases-like"/>
    <property type="match status" value="1"/>
</dbReference>
<dbReference type="InterPro" id="IPR014729">
    <property type="entry name" value="Rossmann-like_a/b/a_fold"/>
</dbReference>
<dbReference type="UniPathway" id="UPA00988"/>
<comment type="pathway">
    <text evidence="3">tRNA modification; 5-methoxycarbonylmethyl-2-thiouridine-tRNA biosynthesis.</text>
</comment>
<organism evidence="4">
    <name type="scientific">Rhizophora mucronata</name>
    <name type="common">Asiatic mangrove</name>
    <dbReference type="NCBI Taxonomy" id="61149"/>
    <lineage>
        <taxon>Eukaryota</taxon>
        <taxon>Viridiplantae</taxon>
        <taxon>Streptophyta</taxon>
        <taxon>Embryophyta</taxon>
        <taxon>Tracheophyta</taxon>
        <taxon>Spermatophyta</taxon>
        <taxon>Magnoliopsida</taxon>
        <taxon>eudicotyledons</taxon>
        <taxon>Gunneridae</taxon>
        <taxon>Pentapetalae</taxon>
        <taxon>rosids</taxon>
        <taxon>fabids</taxon>
        <taxon>Malpighiales</taxon>
        <taxon>Rhizophoraceae</taxon>
        <taxon>Rhizophora</taxon>
    </lineage>
</organism>
<dbReference type="PANTHER" id="PTHR20882:SF14">
    <property type="entry name" value="CYTOPLASMIC TRNA 2-THIOLATION PROTEIN 2"/>
    <property type="match status" value="1"/>
</dbReference>